<protein>
    <submittedName>
        <fullName evidence="1">Sporulation histidine kinase inhibitor Sda</fullName>
    </submittedName>
</protein>
<evidence type="ECO:0000313" key="1">
    <source>
        <dbReference type="EMBL" id="KAA9007748.1"/>
    </source>
</evidence>
<dbReference type="Proteomes" id="UP000367750">
    <property type="component" value="Unassembled WGS sequence"/>
</dbReference>
<dbReference type="AlphaFoldDB" id="A0A5J5GJ59"/>
<sequence length="45" mass="5165">MEILSDEQLMDIYEMALQAKVSPDFIALVELELTQRQFGELSESC</sequence>
<dbReference type="OrthoDB" id="2661783at2"/>
<proteinExistence type="predicted"/>
<dbReference type="InterPro" id="IPR036916">
    <property type="entry name" value="Sda_sf"/>
</dbReference>
<reference evidence="1 2" key="1">
    <citation type="submission" date="2019-09" db="EMBL/GenBank/DDBJ databases">
        <title>Bacillus ochoae sp. nov., Paenibacillus whitsoniae sp. nov., Paenibacillus spiritus sp. nov. Isolated from the Mars Exploration Rover during spacecraft assembly.</title>
        <authorList>
            <person name="Seuylemezian A."/>
            <person name="Vaishampayan P."/>
        </authorList>
    </citation>
    <scope>NUCLEOTIDE SEQUENCE [LARGE SCALE GENOMIC DNA]</scope>
    <source>
        <strain evidence="1 2">MER_111</strain>
    </source>
</reference>
<dbReference type="SUPFAM" id="SSF100985">
    <property type="entry name" value="Sporulation inhibitor Sda"/>
    <property type="match status" value="1"/>
</dbReference>
<organism evidence="1 2">
    <name type="scientific">Paenibacillus spiritus</name>
    <dbReference type="NCBI Taxonomy" id="2496557"/>
    <lineage>
        <taxon>Bacteria</taxon>
        <taxon>Bacillati</taxon>
        <taxon>Bacillota</taxon>
        <taxon>Bacilli</taxon>
        <taxon>Bacillales</taxon>
        <taxon>Paenibacillaceae</taxon>
        <taxon>Paenibacillus</taxon>
    </lineage>
</organism>
<name>A0A5J5GJ59_9BACL</name>
<dbReference type="Pfam" id="PF08970">
    <property type="entry name" value="Sda"/>
    <property type="match status" value="1"/>
</dbReference>
<dbReference type="Gene3D" id="1.10.287.1100">
    <property type="entry name" value="Sporulation inhibitor A"/>
    <property type="match status" value="1"/>
</dbReference>
<evidence type="ECO:0000313" key="2">
    <source>
        <dbReference type="Proteomes" id="UP000367750"/>
    </source>
</evidence>
<comment type="caution">
    <text evidence="1">The sequence shown here is derived from an EMBL/GenBank/DDBJ whole genome shotgun (WGS) entry which is preliminary data.</text>
</comment>
<keyword evidence="2" id="KW-1185">Reference proteome</keyword>
<accession>A0A5J5GJ59</accession>
<dbReference type="EMBL" id="VYKK01000004">
    <property type="protein sequence ID" value="KAA9007748.1"/>
    <property type="molecule type" value="Genomic_DNA"/>
</dbReference>
<gene>
    <name evidence="1" type="ORF">F4V43_02965</name>
</gene>
<dbReference type="InterPro" id="IPR015064">
    <property type="entry name" value="Sda"/>
</dbReference>